<evidence type="ECO:0000313" key="4">
    <source>
        <dbReference type="Proteomes" id="UP001175227"/>
    </source>
</evidence>
<sequence length="407" mass="44226">MYIGIRPDPSSALHQGEDTPYNWGIPRSTTLISCSFPYSFTSPVITMQASLPPDITNADIADILLVLGSEMNRVILAAHLQGMYSGILAVALWTIFTQKSRPISRAIVSVIIIYIMTLASFSLNWSTVCSAFVENGENIVTQITRFYSPQRAVTLSSGAMAAIATILVDCTMIWRCWLVWGQCWQIVLLPALCQVASIAFKIIVTRQEYAQNASGSFLFLVLYASLILATTLLCTLLMIYRILAVARATDGGGNGPRAYRHVIEVFIESSALYAISLIVYVAVFACGSKGAYYLDPIAGVTRGIAPTMLFGRVAAGHARPDGSWKGSVMTSPLRFGRDKTEMTSQEGSVVLGMSGFEDDLEAQPDNPEIKRSIGLREDTNQRGSQASEVRLGLAGDDPETSINKANH</sequence>
<dbReference type="EMBL" id="JAUEPR010000011">
    <property type="protein sequence ID" value="KAK0479766.1"/>
    <property type="molecule type" value="Genomic_DNA"/>
</dbReference>
<comment type="caution">
    <text evidence="3">The sequence shown here is derived from an EMBL/GenBank/DDBJ whole genome shotgun (WGS) entry which is preliminary data.</text>
</comment>
<feature type="region of interest" description="Disordered" evidence="1">
    <location>
        <begin position="360"/>
        <end position="407"/>
    </location>
</feature>
<accession>A0AA39P9J6</accession>
<feature type="transmembrane region" description="Helical" evidence="2">
    <location>
        <begin position="216"/>
        <end position="240"/>
    </location>
</feature>
<gene>
    <name evidence="3" type="ORF">IW261DRAFT_152100</name>
</gene>
<feature type="transmembrane region" description="Helical" evidence="2">
    <location>
        <begin position="108"/>
        <end position="133"/>
    </location>
</feature>
<feature type="transmembrane region" description="Helical" evidence="2">
    <location>
        <begin position="153"/>
        <end position="174"/>
    </location>
</feature>
<feature type="compositionally biased region" description="Basic and acidic residues" evidence="1">
    <location>
        <begin position="367"/>
        <end position="380"/>
    </location>
</feature>
<keyword evidence="2" id="KW-0812">Transmembrane</keyword>
<evidence type="ECO:0000256" key="2">
    <source>
        <dbReference type="SAM" id="Phobius"/>
    </source>
</evidence>
<proteinExistence type="predicted"/>
<name>A0AA39P9J6_9AGAR</name>
<keyword evidence="2" id="KW-0472">Membrane</keyword>
<evidence type="ECO:0000256" key="1">
    <source>
        <dbReference type="SAM" id="MobiDB-lite"/>
    </source>
</evidence>
<evidence type="ECO:0000313" key="3">
    <source>
        <dbReference type="EMBL" id="KAK0479766.1"/>
    </source>
</evidence>
<reference evidence="3" key="1">
    <citation type="submission" date="2023-06" db="EMBL/GenBank/DDBJ databases">
        <authorList>
            <consortium name="Lawrence Berkeley National Laboratory"/>
            <person name="Ahrendt S."/>
            <person name="Sahu N."/>
            <person name="Indic B."/>
            <person name="Wong-Bajracharya J."/>
            <person name="Merenyi Z."/>
            <person name="Ke H.-M."/>
            <person name="Monk M."/>
            <person name="Kocsube S."/>
            <person name="Drula E."/>
            <person name="Lipzen A."/>
            <person name="Balint B."/>
            <person name="Henrissat B."/>
            <person name="Andreopoulos B."/>
            <person name="Martin F.M."/>
            <person name="Harder C.B."/>
            <person name="Rigling D."/>
            <person name="Ford K.L."/>
            <person name="Foster G.D."/>
            <person name="Pangilinan J."/>
            <person name="Papanicolaou A."/>
            <person name="Barry K."/>
            <person name="LaButti K."/>
            <person name="Viragh M."/>
            <person name="Koriabine M."/>
            <person name="Yan M."/>
            <person name="Riley R."/>
            <person name="Champramary S."/>
            <person name="Plett K.L."/>
            <person name="Tsai I.J."/>
            <person name="Slot J."/>
            <person name="Sipos G."/>
            <person name="Plett J."/>
            <person name="Nagy L.G."/>
            <person name="Grigoriev I.V."/>
        </authorList>
    </citation>
    <scope>NUCLEOTIDE SEQUENCE</scope>
    <source>
        <strain evidence="3">ICMP 16352</strain>
    </source>
</reference>
<feature type="transmembrane region" description="Helical" evidence="2">
    <location>
        <begin position="74"/>
        <end position="96"/>
    </location>
</feature>
<organism evidence="3 4">
    <name type="scientific">Armillaria novae-zelandiae</name>
    <dbReference type="NCBI Taxonomy" id="153914"/>
    <lineage>
        <taxon>Eukaryota</taxon>
        <taxon>Fungi</taxon>
        <taxon>Dikarya</taxon>
        <taxon>Basidiomycota</taxon>
        <taxon>Agaricomycotina</taxon>
        <taxon>Agaricomycetes</taxon>
        <taxon>Agaricomycetidae</taxon>
        <taxon>Agaricales</taxon>
        <taxon>Marasmiineae</taxon>
        <taxon>Physalacriaceae</taxon>
        <taxon>Armillaria</taxon>
    </lineage>
</organism>
<feature type="transmembrane region" description="Helical" evidence="2">
    <location>
        <begin position="186"/>
        <end position="204"/>
    </location>
</feature>
<dbReference type="AlphaFoldDB" id="A0AA39P9J6"/>
<feature type="transmembrane region" description="Helical" evidence="2">
    <location>
        <begin position="261"/>
        <end position="283"/>
    </location>
</feature>
<protein>
    <submittedName>
        <fullName evidence="3">Uncharacterized protein</fullName>
    </submittedName>
</protein>
<dbReference type="Proteomes" id="UP001175227">
    <property type="component" value="Unassembled WGS sequence"/>
</dbReference>
<keyword evidence="4" id="KW-1185">Reference proteome</keyword>
<keyword evidence="2" id="KW-1133">Transmembrane helix</keyword>